<dbReference type="EMBL" id="CAHIKZ030000028">
    <property type="protein sequence ID" value="CAE1142409.1"/>
    <property type="molecule type" value="Genomic_DNA"/>
</dbReference>
<feature type="transmembrane region" description="Helical" evidence="12">
    <location>
        <begin position="66"/>
        <end position="86"/>
    </location>
</feature>
<evidence type="ECO:0000256" key="2">
    <source>
        <dbReference type="ARBA" id="ARBA00004141"/>
    </source>
</evidence>
<evidence type="ECO:0000256" key="10">
    <source>
        <dbReference type="ARBA" id="ARBA00023136"/>
    </source>
</evidence>
<keyword evidence="7" id="KW-0249">Electron transport</keyword>
<feature type="transmembrane region" description="Helical" evidence="12">
    <location>
        <begin position="137"/>
        <end position="158"/>
    </location>
</feature>
<evidence type="ECO:0000256" key="3">
    <source>
        <dbReference type="ARBA" id="ARBA00022448"/>
    </source>
</evidence>
<dbReference type="Proteomes" id="UP000597762">
    <property type="component" value="Unassembled WGS sequence"/>
</dbReference>
<dbReference type="InterPro" id="IPR045150">
    <property type="entry name" value="CYB561D1/2"/>
</dbReference>
<dbReference type="GO" id="GO:0046872">
    <property type="term" value="F:metal ion binding"/>
    <property type="evidence" value="ECO:0007669"/>
    <property type="project" value="UniProtKB-KW"/>
</dbReference>
<dbReference type="OrthoDB" id="432881at2759"/>
<dbReference type="SMART" id="SM00665">
    <property type="entry name" value="B561"/>
    <property type="match status" value="1"/>
</dbReference>
<dbReference type="GO" id="GO:0140571">
    <property type="term" value="F:transmembrane ascorbate ferrireductase activity"/>
    <property type="evidence" value="ECO:0007669"/>
    <property type="project" value="UniProtKB-EC"/>
</dbReference>
<evidence type="ECO:0000256" key="8">
    <source>
        <dbReference type="ARBA" id="ARBA00022989"/>
    </source>
</evidence>
<comment type="subcellular location">
    <subcellularLocation>
        <location evidence="2">Membrane</location>
        <topology evidence="2">Multi-pass membrane protein</topology>
    </subcellularLocation>
</comment>
<evidence type="ECO:0000256" key="12">
    <source>
        <dbReference type="SAM" id="Phobius"/>
    </source>
</evidence>
<dbReference type="PANTHER" id="PTHR15422">
    <property type="entry name" value="OS05G0565100 PROTEIN"/>
    <property type="match status" value="1"/>
</dbReference>
<proteinExistence type="predicted"/>
<dbReference type="CDD" id="cd08761">
    <property type="entry name" value="Cyt_b561_CYB561D2_like"/>
    <property type="match status" value="1"/>
</dbReference>
<evidence type="ECO:0000256" key="11">
    <source>
        <dbReference type="ARBA" id="ARBA00024225"/>
    </source>
</evidence>
<evidence type="ECO:0000256" key="5">
    <source>
        <dbReference type="ARBA" id="ARBA00022692"/>
    </source>
</evidence>
<feature type="transmembrane region" description="Helical" evidence="12">
    <location>
        <begin position="29"/>
        <end position="46"/>
    </location>
</feature>
<evidence type="ECO:0000259" key="13">
    <source>
        <dbReference type="PROSITE" id="PS50939"/>
    </source>
</evidence>
<protein>
    <recommendedName>
        <fullName evidence="11">ascorbate ferrireductase (transmembrane)</fullName>
        <ecNumber evidence="11">7.2.1.3</ecNumber>
    </recommendedName>
</protein>
<dbReference type="PANTHER" id="PTHR15422:SF45">
    <property type="entry name" value="CYTOCHROME B561 DOMAIN-CONTAINING PROTEIN"/>
    <property type="match status" value="1"/>
</dbReference>
<feature type="transmembrane region" description="Helical" evidence="12">
    <location>
        <begin position="98"/>
        <end position="116"/>
    </location>
</feature>
<evidence type="ECO:0000256" key="1">
    <source>
        <dbReference type="ARBA" id="ARBA00001970"/>
    </source>
</evidence>
<keyword evidence="9" id="KW-0408">Iron</keyword>
<evidence type="ECO:0000256" key="7">
    <source>
        <dbReference type="ARBA" id="ARBA00022982"/>
    </source>
</evidence>
<name>A0A812AM35_ACAPH</name>
<comment type="caution">
    <text evidence="14">The sequence shown here is derived from an EMBL/GenBank/DDBJ whole genome shotgun (WGS) entry which is preliminary data.</text>
</comment>
<dbReference type="EC" id="7.2.1.3" evidence="11"/>
<evidence type="ECO:0000256" key="9">
    <source>
        <dbReference type="ARBA" id="ARBA00023004"/>
    </source>
</evidence>
<organism evidence="14 15">
    <name type="scientific">Acanthosepion pharaonis</name>
    <name type="common">Pharaoh cuttlefish</name>
    <name type="synonym">Sepia pharaonis</name>
    <dbReference type="NCBI Taxonomy" id="158019"/>
    <lineage>
        <taxon>Eukaryota</taxon>
        <taxon>Metazoa</taxon>
        <taxon>Spiralia</taxon>
        <taxon>Lophotrochozoa</taxon>
        <taxon>Mollusca</taxon>
        <taxon>Cephalopoda</taxon>
        <taxon>Coleoidea</taxon>
        <taxon>Decapodiformes</taxon>
        <taxon>Sepiida</taxon>
        <taxon>Sepiina</taxon>
        <taxon>Sepiidae</taxon>
        <taxon>Acanthosepion</taxon>
    </lineage>
</organism>
<sequence length="210" mass="23987">MIHLVVVLFTSFIIYIAKPGSSLFSWHPTLMAVAFCLFMFEGLLVFSPHSSLINPQNRIARITWHWILLTVALSAATVGTAVIYYNKHINNKPHFTSWHGYIGIISLAYFALQALGGIVAKYPRLLLPSFKIVDVRLYHVASGLVAICLVNMTLYLSMYSNWFIRNVVGYMWYVCTSALALMTVSVIQQIIETHVPRLMNRLRRHVREEI</sequence>
<evidence type="ECO:0000256" key="6">
    <source>
        <dbReference type="ARBA" id="ARBA00022723"/>
    </source>
</evidence>
<gene>
    <name evidence="14" type="ORF">SPHA_1017</name>
</gene>
<dbReference type="GO" id="GO:0140575">
    <property type="term" value="F:transmembrane monodehydroascorbate reductase activity"/>
    <property type="evidence" value="ECO:0007669"/>
    <property type="project" value="InterPro"/>
</dbReference>
<feature type="domain" description="Cytochrome b561" evidence="13">
    <location>
        <begin position="1"/>
        <end position="193"/>
    </location>
</feature>
<keyword evidence="10 12" id="KW-0472">Membrane</keyword>
<evidence type="ECO:0000256" key="4">
    <source>
        <dbReference type="ARBA" id="ARBA00022617"/>
    </source>
</evidence>
<reference evidence="14" key="1">
    <citation type="submission" date="2021-01" db="EMBL/GenBank/DDBJ databases">
        <authorList>
            <person name="Li R."/>
            <person name="Bekaert M."/>
        </authorList>
    </citation>
    <scope>NUCLEOTIDE SEQUENCE</scope>
    <source>
        <strain evidence="14">Farmed</strain>
    </source>
</reference>
<dbReference type="InterPro" id="IPR006593">
    <property type="entry name" value="Cyt_b561/ferric_Rdtase_TM"/>
</dbReference>
<comment type="cofactor">
    <cofactor evidence="1">
        <name>heme b</name>
        <dbReference type="ChEBI" id="CHEBI:60344"/>
    </cofactor>
</comment>
<dbReference type="AlphaFoldDB" id="A0A812AM35"/>
<keyword evidence="3" id="KW-0813">Transport</keyword>
<evidence type="ECO:0000313" key="14">
    <source>
        <dbReference type="EMBL" id="CAE1142409.1"/>
    </source>
</evidence>
<dbReference type="Pfam" id="PF03188">
    <property type="entry name" value="Cytochrom_B561"/>
    <property type="match status" value="1"/>
</dbReference>
<keyword evidence="6" id="KW-0479">Metal-binding</keyword>
<feature type="transmembrane region" description="Helical" evidence="12">
    <location>
        <begin position="170"/>
        <end position="191"/>
    </location>
</feature>
<accession>A0A812AM35</accession>
<dbReference type="PROSITE" id="PS50939">
    <property type="entry name" value="CYTOCHROME_B561"/>
    <property type="match status" value="1"/>
</dbReference>
<keyword evidence="15" id="KW-1185">Reference proteome</keyword>
<evidence type="ECO:0000313" key="15">
    <source>
        <dbReference type="Proteomes" id="UP000597762"/>
    </source>
</evidence>
<dbReference type="Gene3D" id="1.20.120.1770">
    <property type="match status" value="1"/>
</dbReference>
<keyword evidence="4" id="KW-0349">Heme</keyword>
<dbReference type="GO" id="GO:0016020">
    <property type="term" value="C:membrane"/>
    <property type="evidence" value="ECO:0007669"/>
    <property type="project" value="UniProtKB-SubCell"/>
</dbReference>
<keyword evidence="8 12" id="KW-1133">Transmembrane helix</keyword>
<keyword evidence="5 12" id="KW-0812">Transmembrane</keyword>